<name>A0A0N5B204_STREA</name>
<dbReference type="Proteomes" id="UP000046392">
    <property type="component" value="Unplaced"/>
</dbReference>
<accession>A0A0N5B204</accession>
<keyword evidence="1" id="KW-1185">Reference proteome</keyword>
<evidence type="ECO:0000313" key="1">
    <source>
        <dbReference type="Proteomes" id="UP000046392"/>
    </source>
</evidence>
<evidence type="ECO:0000313" key="2">
    <source>
        <dbReference type="WBParaSite" id="SPAL_0000010700.1"/>
    </source>
</evidence>
<organism evidence="1 2">
    <name type="scientific">Strongyloides papillosus</name>
    <name type="common">Intestinal threadworm</name>
    <dbReference type="NCBI Taxonomy" id="174720"/>
    <lineage>
        <taxon>Eukaryota</taxon>
        <taxon>Metazoa</taxon>
        <taxon>Ecdysozoa</taxon>
        <taxon>Nematoda</taxon>
        <taxon>Chromadorea</taxon>
        <taxon>Rhabditida</taxon>
        <taxon>Tylenchina</taxon>
        <taxon>Panagrolaimomorpha</taxon>
        <taxon>Strongyloidoidea</taxon>
        <taxon>Strongyloididae</taxon>
        <taxon>Strongyloides</taxon>
    </lineage>
</organism>
<sequence length="1815" mass="209846">MSLDEEREWINYVYSLKHQSTDIFTPNEDSNDFFDEKPFAYFDDICLFFKLMTGQHPPSPPLLCFDTAFIVLKIIAKYCTQNYWSEATLAICEKFKLQNGLLEDNLIQTKNWLACVLYATIIVKCNMMIDDNGRVLHIDKEDIEKTKTRCFDYFLGNMDEIAKFTYFLKNTYFKIDEGYYDNNEVVKETLDIMKITVKKIVDIITITAYERWITKKDFTKDRREHFFHAIKTIFINIFSAEELMECGRNILSRIKKIPLIHSHLNCPNNFHFKLFSLIYQAFFDSTINGKPSMYYCLLKQFRPAFCECITSSELYFVMGFEHLYYCSISTQDIWKALECGKKHLKNAVIYNSMNISYKFLNDRLLEDKEEPLFHVYKIFLRILSFDDSKEFILAIIATITNTLTTYHDITSPKLLDDSVKILNNSLKCLSKCKRKEKLQFIYSIVIGKKQNIASNLIEINELFLSHSLSAFLKELIIYEGDLSSLPITNSLTEDQKNIVITGKPLISNLLQYLNELIKSLKENISDSLEKINYIISIFFEAGLFTKISIHNQNIYKYLCEILMSLFNLINTLCEELFSKDNAISHLVVHQLSRCLSSCVILLLSKSGYENQKNNIFEDIEKKIHPSIKLSLVDSLINYLSSDATDVCANISDYHLLMSTDGNVSDIDESTTTDYAKDEVAIDHEKTANRLSRLFANETCYDIFNFMIIIVSNNLESLPKCSIIKIMSKISKIATEICFYLSTSFNVNPLDNILIKKNNFTSSFFLPKVESILLCIKNIDDEVDRNSIADILLPFMNLLSHQPQFFKFLFLHFFECKKYHKAFLKAFHKFTLKPNLEDPINPNYSLQFPVYTTALDGINKEAFTIELDPKYNINLETGISLTFKIKINNWEEKRKYKNSKVHIASISLTNDNNKNLVLQLCINVTLGNFYINLFFNDKLVQENKISLTRWKKDEWRSVSFQFVYVKDLDNQVKISKKLLCRFSVNCKIFNITYLESNLKNSEVNINEFDNKSFTINFGFMEFLEKNSIQYQLANIFSFKGLLQFENLFILNALTSNVKNFMRTSSNVPYPFYNFYPLLDGTFLRNKKKYIKSIFKIIESPEPSLRLLQKKTVFIIDGECPRVYSVSTLNPTALKLANMYYNTNSNSSYGFNFQLLKNGDPVNNSNSSITFSTNLSYLLSLIELVDFPILWNSQPRVVKHFSFINDLASICPTKTLIYLYARTVKKTVFIIDGECPRVYSVSTLNPTALKLANMYYNTNSNSSYGFNFQLLKNGDPVNNSNSSITFSTNLSYLLSLIELVDFPILWNSQPRIVKHFSFINDLASICPTKTLIYLYARTVELNFDESMEEGINEEKHVIKEFSQSIVLKMLINGVKNNVISLSEFDVAGGVFIPLRIFASKSAKVTKKDIFNVLSLAISDLVYIKAEDTAFGFNGKKSTVISSTAYSIVRDAQMLLYIFHSLHLWNLYGFGKLEALVLLVRIVSDCITEGKCIFAKSNKDEIVRNNLIRTILDTYSSVSNETLPEEEFWCDNTSMENSMNIPINDPVPTPTSFIENSIYLFKELCTLDDNFPALFSLWRFLFMTHPATNFCFYNKELGHPSNSMAEFQGGIDHILKNGGNNWIDFTDFNERVNLEFPLDETILSKLLNDFVLKYSDDICRGNITSDMLEDICRCRELLLGVDNGFHAKEDNSKSYEDYKSFINKIIDPKICQSEVTEEDTSSETPKWMTKLRSLIIEFLASSFVICSDNVMIQIYDAIHWYSILVLNSRQTDPDIQTNIFHLLSKFIFRLPEDLKMEFIKQGGFYIIGSQINNLTVIN</sequence>
<dbReference type="STRING" id="174720.A0A0N5B204"/>
<proteinExistence type="predicted"/>
<reference evidence="2" key="1">
    <citation type="submission" date="2017-02" db="UniProtKB">
        <authorList>
            <consortium name="WormBaseParasite"/>
        </authorList>
    </citation>
    <scope>IDENTIFICATION</scope>
</reference>
<dbReference type="WBParaSite" id="SPAL_0000010700.1">
    <property type="protein sequence ID" value="SPAL_0000010700.1"/>
    <property type="gene ID" value="SPAL_0000010700"/>
</dbReference>
<protein>
    <submittedName>
        <fullName evidence="2">Integrator complex subunit 7</fullName>
    </submittedName>
</protein>